<keyword evidence="5 12" id="KW-0812">Transmembrane</keyword>
<comment type="caution">
    <text evidence="14">The sequence shown here is derived from an EMBL/GenBank/DDBJ whole genome shotgun (WGS) entry which is preliminary data.</text>
</comment>
<feature type="active site" evidence="9">
    <location>
        <position position="336"/>
    </location>
</feature>
<evidence type="ECO:0000313" key="14">
    <source>
        <dbReference type="EMBL" id="RRJ63528.1"/>
    </source>
</evidence>
<feature type="transmembrane region" description="Helical" evidence="12">
    <location>
        <begin position="12"/>
        <end position="31"/>
    </location>
</feature>
<dbReference type="RefSeq" id="WP_128631364.1">
    <property type="nucleotide sequence ID" value="NZ_RRCN01000001.1"/>
</dbReference>
<evidence type="ECO:0000256" key="3">
    <source>
        <dbReference type="ARBA" id="ARBA00009983"/>
    </source>
</evidence>
<evidence type="ECO:0000259" key="13">
    <source>
        <dbReference type="Pfam" id="PF00884"/>
    </source>
</evidence>
<dbReference type="PANTHER" id="PTHR47371:SF3">
    <property type="entry name" value="PHOSPHOGLYCEROL TRANSFERASE I"/>
    <property type="match status" value="1"/>
</dbReference>
<feature type="binding site" evidence="11">
    <location>
        <position position="512"/>
    </location>
    <ligand>
        <name>Mn(2+)</name>
        <dbReference type="ChEBI" id="CHEBI:29035"/>
    </ligand>
</feature>
<evidence type="ECO:0000256" key="2">
    <source>
        <dbReference type="ARBA" id="ARBA00004936"/>
    </source>
</evidence>
<dbReference type="EMBL" id="RRCN01000001">
    <property type="protein sequence ID" value="RRJ63528.1"/>
    <property type="molecule type" value="Genomic_DNA"/>
</dbReference>
<dbReference type="Gene3D" id="3.30.1120.170">
    <property type="match status" value="1"/>
</dbReference>
<feature type="transmembrane region" description="Helical" evidence="12">
    <location>
        <begin position="63"/>
        <end position="86"/>
    </location>
</feature>
<protein>
    <submittedName>
        <fullName evidence="14">LTA synthase family protein</fullName>
    </submittedName>
</protein>
<feature type="transmembrane region" description="Helical" evidence="12">
    <location>
        <begin position="173"/>
        <end position="194"/>
    </location>
</feature>
<dbReference type="Proteomes" id="UP000267017">
    <property type="component" value="Unassembled WGS sequence"/>
</dbReference>
<feature type="binding site" evidence="11">
    <location>
        <position position="294"/>
    </location>
    <ligand>
        <name>Mn(2+)</name>
        <dbReference type="ChEBI" id="CHEBI:29035"/>
    </ligand>
</feature>
<evidence type="ECO:0000256" key="8">
    <source>
        <dbReference type="PIRNR" id="PIRNR005091"/>
    </source>
</evidence>
<dbReference type="InterPro" id="IPR012160">
    <property type="entry name" value="LtaS-like"/>
</dbReference>
<evidence type="ECO:0000256" key="9">
    <source>
        <dbReference type="PIRSR" id="PIRSR005091-1"/>
    </source>
</evidence>
<evidence type="ECO:0000256" key="6">
    <source>
        <dbReference type="ARBA" id="ARBA00022989"/>
    </source>
</evidence>
<evidence type="ECO:0000256" key="1">
    <source>
        <dbReference type="ARBA" id="ARBA00004651"/>
    </source>
</evidence>
<keyword evidence="7 8" id="KW-0472">Membrane</keyword>
<dbReference type="CDD" id="cd16015">
    <property type="entry name" value="LTA_synthase"/>
    <property type="match status" value="1"/>
</dbReference>
<dbReference type="AlphaFoldDB" id="A0A3P3U1Q2"/>
<evidence type="ECO:0000256" key="4">
    <source>
        <dbReference type="ARBA" id="ARBA00022475"/>
    </source>
</evidence>
<dbReference type="InterPro" id="IPR017850">
    <property type="entry name" value="Alkaline_phosphatase_core_sf"/>
</dbReference>
<proteinExistence type="inferred from homology"/>
<accession>A0A3P3U1Q2</accession>
<comment type="subcellular location">
    <subcellularLocation>
        <location evidence="1">Cell membrane</location>
        <topology evidence="1">Multi-pass membrane protein</topology>
    </subcellularLocation>
</comment>
<feature type="transmembrane region" description="Helical" evidence="12">
    <location>
        <begin position="37"/>
        <end position="56"/>
    </location>
</feature>
<evidence type="ECO:0000256" key="12">
    <source>
        <dbReference type="SAM" id="Phobius"/>
    </source>
</evidence>
<gene>
    <name evidence="14" type="ORF">EHV15_11775</name>
</gene>
<dbReference type="InterPro" id="IPR050448">
    <property type="entry name" value="OpgB/LTA_synthase_biosynth"/>
</dbReference>
<evidence type="ECO:0000256" key="10">
    <source>
        <dbReference type="PIRSR" id="PIRSR005091-2"/>
    </source>
</evidence>
<feature type="transmembrane region" description="Helical" evidence="12">
    <location>
        <begin position="118"/>
        <end position="136"/>
    </location>
</feature>
<dbReference type="GO" id="GO:0005886">
    <property type="term" value="C:plasma membrane"/>
    <property type="evidence" value="ECO:0007669"/>
    <property type="project" value="UniProtKB-SubCell"/>
</dbReference>
<name>A0A3P3U1Q2_9BACL</name>
<keyword evidence="10" id="KW-0464">Manganese</keyword>
<keyword evidence="15" id="KW-1185">Reference proteome</keyword>
<feature type="binding site" evidence="11">
    <location>
        <position position="513"/>
    </location>
    <ligand>
        <name>Mn(2+)</name>
        <dbReference type="ChEBI" id="CHEBI:29035"/>
    </ligand>
</feature>
<dbReference type="PANTHER" id="PTHR47371">
    <property type="entry name" value="LIPOTEICHOIC ACID SYNTHASE"/>
    <property type="match status" value="1"/>
</dbReference>
<keyword evidence="6 12" id="KW-1133">Transmembrane helix</keyword>
<dbReference type="OrthoDB" id="5901192at2"/>
<feature type="domain" description="Sulfatase N-terminal" evidence="13">
    <location>
        <begin position="287"/>
        <end position="577"/>
    </location>
</feature>
<comment type="similarity">
    <text evidence="3 8">Belongs to the LTA synthase family.</text>
</comment>
<feature type="binding site" evidence="11">
    <location>
        <position position="336"/>
    </location>
    <ligand>
        <name>Mn(2+)</name>
        <dbReference type="ChEBI" id="CHEBI:29035"/>
    </ligand>
</feature>
<comment type="pathway">
    <text evidence="2">Cell wall biogenesis; lipoteichoic acid biosynthesis.</text>
</comment>
<sequence length="669" mass="73963">MGNIFKSSRYKIVETFVLIGVKLLLLRYFFYGGFHPAGLPGELLSVLALLCLVELVTPAKGKWWTFFGFNFVLSFILFAATVYFAYFGTVPTYKVLSGLGQVPEVKASIGALLRPEQFLYFADLAVLVLVKIIGLVRRGGTSRSGWPQGTLSFGSRTSRGRLNFRTDRPRAGLVWKVGVAFILIASLLLSGLYIRAGKGIDNELVRAESVGFLNFQVDAAIRDQEEERMIAEGNLQETIAKIRQLQSTYPYRADTGDTGATGTTNTSAVAAAAKAAPDFFGAAQGMNLIVVQMESFQNFPINLTLNGQEITPVLNNLAKEGFYFPHVFQQIGPGNTSDAEFMSNTSIYPTAAAAMSTSFGDRELPSLPRLLQGHGYVANTFHINKVTFWDRNKLYPALHFDKYYDKPYYTNDHFNDFGASDEEMYRVGVEKLAEIEAQSKPFYAQFVTTSSHSPFVVPKDRQHIQLPAGMEGTMLGNYIQAVNYTDYAIGTLIDRLKQAGLWDNTMLVFYGDHFGLQPNDVSAEEISEKLGIAYDERISRFNIPLIVHVPGAEGGQVVERTGGQVDIMPTIAGLLGVSLEGEGFTALGQDLLSIDRNVIGMRYYLPTGSFFNDEVMFVPGQGFDDGTAVSLKTLQPVTDISAYRGDYDYVTKLMKLSDEYVKLLPKRGQ</sequence>
<evidence type="ECO:0000256" key="7">
    <source>
        <dbReference type="ARBA" id="ARBA00023136"/>
    </source>
</evidence>
<dbReference type="SUPFAM" id="SSF53649">
    <property type="entry name" value="Alkaline phosphatase-like"/>
    <property type="match status" value="1"/>
</dbReference>
<evidence type="ECO:0000256" key="5">
    <source>
        <dbReference type="ARBA" id="ARBA00022692"/>
    </source>
</evidence>
<keyword evidence="10" id="KW-0479">Metal-binding</keyword>
<dbReference type="PIRSF" id="PIRSF005091">
    <property type="entry name" value="Mmb_sulf_HI1246"/>
    <property type="match status" value="1"/>
</dbReference>
<keyword evidence="4 8" id="KW-1003">Cell membrane</keyword>
<dbReference type="Gene3D" id="3.40.720.10">
    <property type="entry name" value="Alkaline Phosphatase, subunit A"/>
    <property type="match status" value="1"/>
</dbReference>
<evidence type="ECO:0000256" key="11">
    <source>
        <dbReference type="PIRSR" id="PIRSR005091-3"/>
    </source>
</evidence>
<dbReference type="InterPro" id="IPR000917">
    <property type="entry name" value="Sulfatase_N"/>
</dbReference>
<organism evidence="14 15">
    <name type="scientific">Paenibacillus oralis</name>
    <dbReference type="NCBI Taxonomy" id="2490856"/>
    <lineage>
        <taxon>Bacteria</taxon>
        <taxon>Bacillati</taxon>
        <taxon>Bacillota</taxon>
        <taxon>Bacilli</taxon>
        <taxon>Bacillales</taxon>
        <taxon>Paenibacillaceae</taxon>
        <taxon>Paenibacillus</taxon>
    </lineage>
</organism>
<dbReference type="Pfam" id="PF00884">
    <property type="entry name" value="Sulfatase"/>
    <property type="match status" value="1"/>
</dbReference>
<feature type="binding site" evidence="10">
    <location>
        <position position="452"/>
    </location>
    <ligand>
        <name>substrate</name>
    </ligand>
</feature>
<evidence type="ECO:0000313" key="15">
    <source>
        <dbReference type="Proteomes" id="UP000267017"/>
    </source>
</evidence>
<reference evidence="14 15" key="1">
    <citation type="submission" date="2018-11" db="EMBL/GenBank/DDBJ databases">
        <title>Genome sequencing of Paenibacillus sp. KCOM 3021 (= ChDC PVNT-B20).</title>
        <authorList>
            <person name="Kook J.-K."/>
            <person name="Park S.-N."/>
            <person name="Lim Y.K."/>
        </authorList>
    </citation>
    <scope>NUCLEOTIDE SEQUENCE [LARGE SCALE GENOMIC DNA]</scope>
    <source>
        <strain evidence="14 15">KCOM 3021</strain>
    </source>
</reference>
<dbReference type="GO" id="GO:0046872">
    <property type="term" value="F:metal ion binding"/>
    <property type="evidence" value="ECO:0007669"/>
    <property type="project" value="UniProtKB-KW"/>
</dbReference>